<evidence type="ECO:0000313" key="4">
    <source>
        <dbReference type="Proteomes" id="UP001178507"/>
    </source>
</evidence>
<dbReference type="EMBL" id="CAUJNA010000802">
    <property type="protein sequence ID" value="CAJ1381343.1"/>
    <property type="molecule type" value="Genomic_DNA"/>
</dbReference>
<gene>
    <name evidence="3" type="ORF">EVOR1521_LOCUS9056</name>
</gene>
<evidence type="ECO:0000256" key="2">
    <source>
        <dbReference type="SAM" id="SignalP"/>
    </source>
</evidence>
<proteinExistence type="predicted"/>
<evidence type="ECO:0000256" key="1">
    <source>
        <dbReference type="SAM" id="Phobius"/>
    </source>
</evidence>
<comment type="caution">
    <text evidence="3">The sequence shown here is derived from an EMBL/GenBank/DDBJ whole genome shotgun (WGS) entry which is preliminary data.</text>
</comment>
<sequence length="1043" mass="116655">MCPSRGATAALVAVNLASLSDAQQCAADVCERCCVERVFNCSHPGLQYFAEGQYQGFRVNYLSFRTETSTPSFKLRAQEFEACTGGQIIFAEAQNIWEDALRDLGTKDRDGLGIYHAYLMSYAHFPVASALNMAEGLDERLVTSNPALQWETVFPQVQQMGKYRKNNSDRVEFLMYDGDFFVPIVRLDLLERDGIPLPNTWEEALAIAKRYNNTDLNDDGIPDFGMCHFPRDGDENWDLWWPELVYSIWATYSQVKDSRQGFMFDVGTLEPQLGSGFSRAVQLAKEFWQVGADACENFITGRCAVGFAPPMCWKGLFQSGISRTDANGTVWRPTMQDGSYAEPYRFKPFGSTEMDVAGLHGLQECGEPARCPLAEVIPPQGHHGNDRASVLPESPLAGKLINRAPFFWSGGLGMMIRKSAPANLKNLVWDFMVYTNSAYTSAQDIPSGWLDSWRAAQLPPDGAYFRQAGWSQVAYNEHRNIMQWAMAAESNVALSLRLKSTKSYTYLTLAMEMRNFIAGEIDETELIRRVAAGWNHATEMQGVLDQLAIYRAGLGLDALQESELCLLHRDHMDAMDISICKKYQRTNEETYVIALIVVISLLVLAALMGGVAFFVSTAQAKRRLWKEKEEQLESTVAQGLATVRELGYPMAILPAKDFARLSGDELEQCHEGLRDLGLLRVLDSSEEIQQFHAMGNHIVFFSYHWPSSTRLGPDQVQRRAMNHALELYSDKVGADMENIFIWLDIVSIPQKHRGVQVLAINSLYVYASSVDALIIIAPPTVQEQTGEKLGLESYKNRVWTRVEQIAHLSAHGMESLFFYQPNGLEPVDLRWLEDVVRVFDASTTCCTQRHQHFGKCDRESLVLPLIGLYYRVAAAERRGVDSNEGTATLYEMMESKRDNVFPRIFEHVSVVNGQEVRKKKVLFGDLLERVDKHLQGMDTDLLMEFVRHPTDVSVSSARRNTGLMSPFSGRGGVCSATLSADRGVASATLSERTASVEARGVASEAAEVSGSILSPSLYPVIHEDSVISSPLVDDEHLEIITRM</sequence>
<protein>
    <submittedName>
        <fullName evidence="3">Uncharacterized protein</fullName>
    </submittedName>
</protein>
<keyword evidence="1" id="KW-1133">Transmembrane helix</keyword>
<dbReference type="InterPro" id="IPR050490">
    <property type="entry name" value="Bact_solute-bd_prot1"/>
</dbReference>
<accession>A0AA36I597</accession>
<reference evidence="3" key="1">
    <citation type="submission" date="2023-08" db="EMBL/GenBank/DDBJ databases">
        <authorList>
            <person name="Chen Y."/>
            <person name="Shah S."/>
            <person name="Dougan E. K."/>
            <person name="Thang M."/>
            <person name="Chan C."/>
        </authorList>
    </citation>
    <scope>NUCLEOTIDE SEQUENCE</scope>
</reference>
<dbReference type="Gene3D" id="3.40.190.10">
    <property type="entry name" value="Periplasmic binding protein-like II"/>
    <property type="match status" value="1"/>
</dbReference>
<dbReference type="PANTHER" id="PTHR43649">
    <property type="entry name" value="ARABINOSE-BINDING PROTEIN-RELATED"/>
    <property type="match status" value="1"/>
</dbReference>
<feature type="signal peptide" evidence="2">
    <location>
        <begin position="1"/>
        <end position="22"/>
    </location>
</feature>
<keyword evidence="1" id="KW-0812">Transmembrane</keyword>
<keyword evidence="2" id="KW-0732">Signal</keyword>
<dbReference type="PANTHER" id="PTHR43649:SF12">
    <property type="entry name" value="DIACETYLCHITOBIOSE BINDING PROTEIN DASA"/>
    <property type="match status" value="1"/>
</dbReference>
<dbReference type="SUPFAM" id="SSF53850">
    <property type="entry name" value="Periplasmic binding protein-like II"/>
    <property type="match status" value="1"/>
</dbReference>
<name>A0AA36I597_9DINO</name>
<dbReference type="Proteomes" id="UP001178507">
    <property type="component" value="Unassembled WGS sequence"/>
</dbReference>
<keyword evidence="1" id="KW-0472">Membrane</keyword>
<feature type="transmembrane region" description="Helical" evidence="1">
    <location>
        <begin position="591"/>
        <end position="615"/>
    </location>
</feature>
<evidence type="ECO:0000313" key="3">
    <source>
        <dbReference type="EMBL" id="CAJ1381343.1"/>
    </source>
</evidence>
<dbReference type="AlphaFoldDB" id="A0AA36I597"/>
<organism evidence="3 4">
    <name type="scientific">Effrenium voratum</name>
    <dbReference type="NCBI Taxonomy" id="2562239"/>
    <lineage>
        <taxon>Eukaryota</taxon>
        <taxon>Sar</taxon>
        <taxon>Alveolata</taxon>
        <taxon>Dinophyceae</taxon>
        <taxon>Suessiales</taxon>
        <taxon>Symbiodiniaceae</taxon>
        <taxon>Effrenium</taxon>
    </lineage>
</organism>
<feature type="chain" id="PRO_5041320407" evidence="2">
    <location>
        <begin position="23"/>
        <end position="1043"/>
    </location>
</feature>
<keyword evidence="4" id="KW-1185">Reference proteome</keyword>